<accession>A0ABW3Y822</accession>
<dbReference type="RefSeq" id="WP_377567768.1">
    <property type="nucleotide sequence ID" value="NZ_JBHTMP010000006.1"/>
</dbReference>
<comment type="caution">
    <text evidence="1">The sequence shown here is derived from an EMBL/GenBank/DDBJ whole genome shotgun (WGS) entry which is preliminary data.</text>
</comment>
<gene>
    <name evidence="1" type="ORF">ACFQ4H_05820</name>
</gene>
<dbReference type="Proteomes" id="UP001597260">
    <property type="component" value="Unassembled WGS sequence"/>
</dbReference>
<dbReference type="EMBL" id="JBHTMP010000006">
    <property type="protein sequence ID" value="MFD1320607.1"/>
    <property type="molecule type" value="Genomic_DNA"/>
</dbReference>
<name>A0ABW3Y822_9ACTN</name>
<organism evidence="1 2">
    <name type="scientific">Micromonospora sonneratiae</name>
    <dbReference type="NCBI Taxonomy" id="1184706"/>
    <lineage>
        <taxon>Bacteria</taxon>
        <taxon>Bacillati</taxon>
        <taxon>Actinomycetota</taxon>
        <taxon>Actinomycetes</taxon>
        <taxon>Micromonosporales</taxon>
        <taxon>Micromonosporaceae</taxon>
        <taxon>Micromonospora</taxon>
    </lineage>
</organism>
<sequence length="42" mass="4788">MIAALDLATGKLHYRIRDRKRWRELLSFLKPCAAAGPTRSCT</sequence>
<evidence type="ECO:0000313" key="2">
    <source>
        <dbReference type="Proteomes" id="UP001597260"/>
    </source>
</evidence>
<proteinExistence type="predicted"/>
<reference evidence="2" key="1">
    <citation type="journal article" date="2019" name="Int. J. Syst. Evol. Microbiol.">
        <title>The Global Catalogue of Microorganisms (GCM) 10K type strain sequencing project: providing services to taxonomists for standard genome sequencing and annotation.</title>
        <authorList>
            <consortium name="The Broad Institute Genomics Platform"/>
            <consortium name="The Broad Institute Genome Sequencing Center for Infectious Disease"/>
            <person name="Wu L."/>
            <person name="Ma J."/>
        </authorList>
    </citation>
    <scope>NUCLEOTIDE SEQUENCE [LARGE SCALE GENOMIC DNA]</scope>
    <source>
        <strain evidence="2">JCM 31037</strain>
    </source>
</reference>
<keyword evidence="2" id="KW-1185">Reference proteome</keyword>
<evidence type="ECO:0008006" key="3">
    <source>
        <dbReference type="Google" id="ProtNLM"/>
    </source>
</evidence>
<evidence type="ECO:0000313" key="1">
    <source>
        <dbReference type="EMBL" id="MFD1320607.1"/>
    </source>
</evidence>
<protein>
    <recommendedName>
        <fullName evidence="3">Transposase</fullName>
    </recommendedName>
</protein>